<evidence type="ECO:0000256" key="10">
    <source>
        <dbReference type="SAM" id="MobiDB-lite"/>
    </source>
</evidence>
<protein>
    <recommendedName>
        <fullName evidence="7">Glutamate pyruvate transaminase</fullName>
    </recommendedName>
    <alternativeName>
        <fullName evidence="8">Glutamic--alanine transaminase</fullName>
    </alternativeName>
    <alternativeName>
        <fullName evidence="9">Glutamic--pyruvic transaminase</fullName>
    </alternativeName>
</protein>
<dbReference type="InterPro" id="IPR015421">
    <property type="entry name" value="PyrdxlP-dep_Trfase_major"/>
</dbReference>
<dbReference type="UniPathway" id="UPA00528">
    <property type="reaction ID" value="UER00586"/>
</dbReference>
<dbReference type="GO" id="GO:0008483">
    <property type="term" value="F:transaminase activity"/>
    <property type="evidence" value="ECO:0007669"/>
    <property type="project" value="UniProtKB-KW"/>
</dbReference>
<name>A0A0F7S2C5_9BASI</name>
<dbReference type="InterPro" id="IPR015424">
    <property type="entry name" value="PyrdxlP-dep_Trfase"/>
</dbReference>
<keyword evidence="5" id="KW-0663">Pyridoxal phosphate</keyword>
<keyword evidence="3 12" id="KW-0032">Aminotransferase</keyword>
<evidence type="ECO:0000256" key="9">
    <source>
        <dbReference type="ARBA" id="ARBA00080525"/>
    </source>
</evidence>
<dbReference type="SUPFAM" id="SSF53383">
    <property type="entry name" value="PLP-dependent transferases"/>
    <property type="match status" value="1"/>
</dbReference>
<dbReference type="Gene3D" id="3.40.640.10">
    <property type="entry name" value="Type I PLP-dependent aspartate aminotransferase-like (Major domain)"/>
    <property type="match status" value="1"/>
</dbReference>
<evidence type="ECO:0000256" key="4">
    <source>
        <dbReference type="ARBA" id="ARBA00022679"/>
    </source>
</evidence>
<evidence type="ECO:0000256" key="2">
    <source>
        <dbReference type="ARBA" id="ARBA00011738"/>
    </source>
</evidence>
<comment type="subunit">
    <text evidence="2">Homodimer.</text>
</comment>
<dbReference type="InterPro" id="IPR004839">
    <property type="entry name" value="Aminotransferase_I/II_large"/>
</dbReference>
<evidence type="ECO:0000256" key="8">
    <source>
        <dbReference type="ARBA" id="ARBA00078532"/>
    </source>
</evidence>
<evidence type="ECO:0000313" key="12">
    <source>
        <dbReference type="EMBL" id="CDU25266.1"/>
    </source>
</evidence>
<dbReference type="EMBL" id="CCFA01001196">
    <property type="protein sequence ID" value="CDW97057.1"/>
    <property type="molecule type" value="Genomic_DNA"/>
</dbReference>
<evidence type="ECO:0000256" key="1">
    <source>
        <dbReference type="ARBA" id="ARBA00001933"/>
    </source>
</evidence>
<dbReference type="GO" id="GO:0042853">
    <property type="term" value="P:L-alanine catabolic process"/>
    <property type="evidence" value="ECO:0007669"/>
    <property type="project" value="UniProtKB-UniPathway"/>
</dbReference>
<dbReference type="Proteomes" id="UP000242770">
    <property type="component" value="Unassembled WGS sequence"/>
</dbReference>
<dbReference type="OrthoDB" id="1732682at2759"/>
<dbReference type="Pfam" id="PF00155">
    <property type="entry name" value="Aminotran_1_2"/>
    <property type="match status" value="1"/>
</dbReference>
<evidence type="ECO:0000256" key="6">
    <source>
        <dbReference type="ARBA" id="ARBA00025785"/>
    </source>
</evidence>
<dbReference type="FunFam" id="1.10.287.1970:FF:000001">
    <property type="entry name" value="Alanine aminotransferase 2"/>
    <property type="match status" value="1"/>
</dbReference>
<reference evidence="13" key="1">
    <citation type="submission" date="2014-06" db="EMBL/GenBank/DDBJ databases">
        <authorList>
            <person name="Berkman J.Paul."/>
        </authorList>
    </citation>
    <scope>NUCLEOTIDE SEQUENCE [LARGE SCALE GENOMIC DNA]</scope>
</reference>
<keyword evidence="4 12" id="KW-0808">Transferase</keyword>
<feature type="domain" description="Aminotransferase class I/classII large" evidence="11">
    <location>
        <begin position="223"/>
        <end position="600"/>
    </location>
</feature>
<dbReference type="CDD" id="cd00609">
    <property type="entry name" value="AAT_like"/>
    <property type="match status" value="1"/>
</dbReference>
<dbReference type="InterPro" id="IPR045088">
    <property type="entry name" value="ALAT1/2-like"/>
</dbReference>
<comment type="similarity">
    <text evidence="6">Belongs to the class-I pyridoxal-phosphate-dependent aminotransferase family. Alanine aminotransferase subfamily.</text>
</comment>
<evidence type="ECO:0000313" key="13">
    <source>
        <dbReference type="EMBL" id="CDW97057.1"/>
    </source>
</evidence>
<evidence type="ECO:0000313" key="14">
    <source>
        <dbReference type="Proteomes" id="UP000242770"/>
    </source>
</evidence>
<dbReference type="InterPro" id="IPR015422">
    <property type="entry name" value="PyrdxlP-dep_Trfase_small"/>
</dbReference>
<dbReference type="PANTHER" id="PTHR11751">
    <property type="entry name" value="ALANINE AMINOTRANSFERASE"/>
    <property type="match status" value="1"/>
</dbReference>
<evidence type="ECO:0000256" key="5">
    <source>
        <dbReference type="ARBA" id="ARBA00022898"/>
    </source>
</evidence>
<reference evidence="14" key="2">
    <citation type="submission" date="2014-06" db="EMBL/GenBank/DDBJ databases">
        <authorList>
            <person name="Berkman P.J."/>
        </authorList>
    </citation>
    <scope>NUCLEOTIDE SEQUENCE [LARGE SCALE GENOMIC DNA]</scope>
</reference>
<dbReference type="STRING" id="49012.A0A0F7S2C5"/>
<dbReference type="GO" id="GO:0030170">
    <property type="term" value="F:pyridoxal phosphate binding"/>
    <property type="evidence" value="ECO:0007669"/>
    <property type="project" value="InterPro"/>
</dbReference>
<dbReference type="PANTHER" id="PTHR11751:SF29">
    <property type="entry name" value="ALANINE TRANSAMINASE"/>
    <property type="match status" value="1"/>
</dbReference>
<accession>A0A0F7S2C5</accession>
<dbReference type="Gene3D" id="3.90.1150.10">
    <property type="entry name" value="Aspartate Aminotransferase, domain 1"/>
    <property type="match status" value="1"/>
</dbReference>
<dbReference type="Gene3D" id="1.10.287.1970">
    <property type="match status" value="1"/>
</dbReference>
<reference evidence="12" key="3">
    <citation type="submission" date="2014-06" db="EMBL/GenBank/DDBJ databases">
        <authorList>
            <person name="Ju J."/>
            <person name="Zhang J."/>
        </authorList>
    </citation>
    <scope>NUCLEOTIDE SEQUENCE</scope>
    <source>
        <strain evidence="12">SscI8</strain>
    </source>
</reference>
<gene>
    <name evidence="13" type="primary">SSCI22860.1</name>
    <name evidence="12" type="ORF">SPSC_05100</name>
</gene>
<evidence type="ECO:0000256" key="7">
    <source>
        <dbReference type="ARBA" id="ARBA00077894"/>
    </source>
</evidence>
<dbReference type="FunFam" id="3.40.640.10:FF:000012">
    <property type="entry name" value="alanine aminotransferase 2"/>
    <property type="match status" value="1"/>
</dbReference>
<comment type="cofactor">
    <cofactor evidence="1">
        <name>pyridoxal 5'-phosphate</name>
        <dbReference type="ChEBI" id="CHEBI:597326"/>
    </cofactor>
</comment>
<keyword evidence="14" id="KW-1185">Reference proteome</keyword>
<dbReference type="FunFam" id="3.90.1150.10:FF:000151">
    <property type="entry name" value="Alanine aminotransferase 2"/>
    <property type="match status" value="1"/>
</dbReference>
<proteinExistence type="inferred from homology"/>
<sequence length="614" mass="66787">MSYLLRAALSWAAPASSSLVAAVSFSFSSSSSFLAPSSSTCLLSTTIASLSPSRRALSTFGSTFTTMSSSTRQRSLSRSSSSSGSSSSMAIDSTDGSSYITQASSSSTRNFASFSKIAAGAYKPVLTTKTINPHVLEAEYAVRGEISNRANRYAAQIAEGNSDLPFPSVVTANIGNPQQQPYLAQKPLAFWRQVAALTEYPELMDQPGIDKIFPKDTQERAKLLLQDIGSVGAYSHSKGASIVRKHVAEFIEQRDGYPSDPELIYLTTGASGGVQLLLQVLIAGPDSGVMIPIPQYPLYSAALALYNAKPVEYQLNPFDDWSLDVDAMSRSIDEARANGVDVRACAVINPGNPTGQCLSYENIQDLIRMAYNKRVVLLADEVYQVNIYQPDTRPFHSFKKVLLDFKSSDNAAERDIATSVELVSFHSISKGVSGECGRRGGYFELTNMDADVEAQIYKLASISLCPSLQGQIGVDMLVKPPTPGQPSYELYKQETEGIHATLQSRSDRMASKFAQLPGIEVEPAQGALYLFPRVTLPKRAHEAAKEKGKKVDEFYCLEMLDATGICVVPGSGFGKMPEKDTGACFFRTTVLAKETDEFIERYGKFHTEFLEKYS</sequence>
<dbReference type="AlphaFoldDB" id="A0A0F7S2C5"/>
<evidence type="ECO:0000259" key="11">
    <source>
        <dbReference type="Pfam" id="PF00155"/>
    </source>
</evidence>
<organism evidence="13 14">
    <name type="scientific">Sporisorium scitamineum</name>
    <dbReference type="NCBI Taxonomy" id="49012"/>
    <lineage>
        <taxon>Eukaryota</taxon>
        <taxon>Fungi</taxon>
        <taxon>Dikarya</taxon>
        <taxon>Basidiomycota</taxon>
        <taxon>Ustilaginomycotina</taxon>
        <taxon>Ustilaginomycetes</taxon>
        <taxon>Ustilaginales</taxon>
        <taxon>Ustilaginaceae</taxon>
        <taxon>Sporisorium</taxon>
    </lineage>
</organism>
<dbReference type="EMBL" id="LK056684">
    <property type="protein sequence ID" value="CDU25266.1"/>
    <property type="molecule type" value="Genomic_DNA"/>
</dbReference>
<feature type="region of interest" description="Disordered" evidence="10">
    <location>
        <begin position="71"/>
        <end position="95"/>
    </location>
</feature>
<evidence type="ECO:0000256" key="3">
    <source>
        <dbReference type="ARBA" id="ARBA00022576"/>
    </source>
</evidence>